<dbReference type="PANTHER" id="PTHR46558:SF11">
    <property type="entry name" value="HTH-TYPE TRANSCRIPTIONAL REGULATOR XRE"/>
    <property type="match status" value="1"/>
</dbReference>
<dbReference type="InterPro" id="IPR010982">
    <property type="entry name" value="Lambda_DNA-bd_dom_sf"/>
</dbReference>
<dbReference type="Pfam" id="PF01381">
    <property type="entry name" value="HTH_3"/>
    <property type="match status" value="1"/>
</dbReference>
<dbReference type="CDD" id="cd00093">
    <property type="entry name" value="HTH_XRE"/>
    <property type="match status" value="1"/>
</dbReference>
<dbReference type="STRING" id="1123282.SAMN02745823_03630"/>
<dbReference type="SMART" id="SM00530">
    <property type="entry name" value="HTH_XRE"/>
    <property type="match status" value="1"/>
</dbReference>
<protein>
    <submittedName>
        <fullName evidence="3">Helix-turn-helix</fullName>
    </submittedName>
</protein>
<dbReference type="PANTHER" id="PTHR46558">
    <property type="entry name" value="TRACRIPTIONAL REGULATORY PROTEIN-RELATED-RELATED"/>
    <property type="match status" value="1"/>
</dbReference>
<evidence type="ECO:0000256" key="1">
    <source>
        <dbReference type="ARBA" id="ARBA00023125"/>
    </source>
</evidence>
<dbReference type="GO" id="GO:0003677">
    <property type="term" value="F:DNA binding"/>
    <property type="evidence" value="ECO:0007669"/>
    <property type="project" value="UniProtKB-KW"/>
</dbReference>
<dbReference type="Gene3D" id="1.25.40.10">
    <property type="entry name" value="Tetratricopeptide repeat domain"/>
    <property type="match status" value="1"/>
</dbReference>
<dbReference type="InterPro" id="IPR001387">
    <property type="entry name" value="Cro/C1-type_HTH"/>
</dbReference>
<sequence length="368" mass="41625">MKEINIAQTIVNKRREKGLTQEELASHIGVSKASVSKWETDQSYPDITFLPRLAAFFNISIDELMGYEPQMGKEDIRKLYLGLSADFASKPFDEVLERCREIAKKYFSCFPLLFQIGALLVNNSMESGDMDKTFAVIGEAKELFIRVKKESEDAELKQLALNLEAFCALTLGDPNEVIELLEGTSRKIISTESLLAQAYQMTGKPREAKSALQVGIYQYMLSLFGAFPDYLMICIDAPEQFDETYRRALTVAEAFGLKKLHPSMLVKFYIFAAQGYTLLGNTDRALDILEEYAELVTGDIYPLQLKGDDYFNLICGWFDELDLGTALPRDEKIVRQSMADGVVNNPAFTALADERRFHRIVEKLKNNC</sequence>
<proteinExistence type="predicted"/>
<dbReference type="EMBL" id="FQXV01000018">
    <property type="protein sequence ID" value="SHI22712.1"/>
    <property type="molecule type" value="Genomic_DNA"/>
</dbReference>
<dbReference type="SUPFAM" id="SSF47413">
    <property type="entry name" value="lambda repressor-like DNA-binding domains"/>
    <property type="match status" value="1"/>
</dbReference>
<keyword evidence="1" id="KW-0238">DNA-binding</keyword>
<dbReference type="InterPro" id="IPR011990">
    <property type="entry name" value="TPR-like_helical_dom_sf"/>
</dbReference>
<dbReference type="AlphaFoldDB" id="A0A1M5ZEX6"/>
<feature type="domain" description="HTH cro/C1-type" evidence="2">
    <location>
        <begin position="10"/>
        <end position="64"/>
    </location>
</feature>
<evidence type="ECO:0000313" key="3">
    <source>
        <dbReference type="EMBL" id="SHI22712.1"/>
    </source>
</evidence>
<evidence type="ECO:0000313" key="4">
    <source>
        <dbReference type="Proteomes" id="UP000183995"/>
    </source>
</evidence>
<gene>
    <name evidence="3" type="ORF">SAMN02745823_03630</name>
</gene>
<dbReference type="SUPFAM" id="SSF48452">
    <property type="entry name" value="TPR-like"/>
    <property type="match status" value="1"/>
</dbReference>
<dbReference type="RefSeq" id="WP_073082543.1">
    <property type="nucleotide sequence ID" value="NZ_FQXV01000018.1"/>
</dbReference>
<dbReference type="Gene3D" id="1.10.260.40">
    <property type="entry name" value="lambda repressor-like DNA-binding domains"/>
    <property type="match status" value="1"/>
</dbReference>
<accession>A0A1M5ZEX6</accession>
<keyword evidence="4" id="KW-1185">Reference proteome</keyword>
<dbReference type="PROSITE" id="PS50943">
    <property type="entry name" value="HTH_CROC1"/>
    <property type="match status" value="1"/>
</dbReference>
<dbReference type="OrthoDB" id="9812495at2"/>
<name>A0A1M5ZEX6_9FIRM</name>
<dbReference type="Proteomes" id="UP000183995">
    <property type="component" value="Unassembled WGS sequence"/>
</dbReference>
<organism evidence="3 4">
    <name type="scientific">Sporobacter termitidis DSM 10068</name>
    <dbReference type="NCBI Taxonomy" id="1123282"/>
    <lineage>
        <taxon>Bacteria</taxon>
        <taxon>Bacillati</taxon>
        <taxon>Bacillota</taxon>
        <taxon>Clostridia</taxon>
        <taxon>Eubacteriales</taxon>
        <taxon>Oscillospiraceae</taxon>
        <taxon>Sporobacter</taxon>
    </lineage>
</organism>
<reference evidence="3 4" key="1">
    <citation type="submission" date="2016-11" db="EMBL/GenBank/DDBJ databases">
        <authorList>
            <person name="Jaros S."/>
            <person name="Januszkiewicz K."/>
            <person name="Wedrychowicz H."/>
        </authorList>
    </citation>
    <scope>NUCLEOTIDE SEQUENCE [LARGE SCALE GENOMIC DNA]</scope>
    <source>
        <strain evidence="3 4">DSM 10068</strain>
    </source>
</reference>
<evidence type="ECO:0000259" key="2">
    <source>
        <dbReference type="PROSITE" id="PS50943"/>
    </source>
</evidence>